<evidence type="ECO:0000259" key="11">
    <source>
        <dbReference type="Pfam" id="PF04290"/>
    </source>
</evidence>
<evidence type="ECO:0000256" key="6">
    <source>
        <dbReference type="ARBA" id="ARBA00022989"/>
    </source>
</evidence>
<organism evidence="12">
    <name type="scientific">Nitratidesulfovibrio vulgaris (strain DSM 19637 / Miyazaki F)</name>
    <name type="common">Desulfovibrio vulgaris</name>
    <dbReference type="NCBI Taxonomy" id="883"/>
    <lineage>
        <taxon>Bacteria</taxon>
        <taxon>Pseudomonadati</taxon>
        <taxon>Thermodesulfobacteriota</taxon>
        <taxon>Desulfovibrionia</taxon>
        <taxon>Desulfovibrionales</taxon>
        <taxon>Desulfovibrionaceae</taxon>
        <taxon>Nitratidesulfovibrio</taxon>
    </lineage>
</organism>
<evidence type="ECO:0000256" key="3">
    <source>
        <dbReference type="ARBA" id="ARBA00022475"/>
    </source>
</evidence>
<dbReference type="GO" id="GO:0005886">
    <property type="term" value="C:plasma membrane"/>
    <property type="evidence" value="ECO:0007669"/>
    <property type="project" value="UniProtKB-SubCell"/>
</dbReference>
<keyword evidence="7 10" id="KW-0472">Membrane</keyword>
<feature type="transmembrane region" description="Helical" evidence="10">
    <location>
        <begin position="150"/>
        <end position="172"/>
    </location>
</feature>
<evidence type="ECO:0000256" key="7">
    <source>
        <dbReference type="ARBA" id="ARBA00023136"/>
    </source>
</evidence>
<proteinExistence type="inferred from homology"/>
<feature type="transmembrane region" description="Helical" evidence="10">
    <location>
        <begin position="45"/>
        <end position="66"/>
    </location>
</feature>
<evidence type="ECO:0000313" key="12">
    <source>
        <dbReference type="EMBL" id="ACL09079.1"/>
    </source>
</evidence>
<dbReference type="PANTHER" id="PTHR35011">
    <property type="entry name" value="2,3-DIKETO-L-GULONATE TRAP TRANSPORTER SMALL PERMEASE PROTEIN YIAM"/>
    <property type="match status" value="1"/>
</dbReference>
<feature type="transmembrane region" description="Helical" evidence="10">
    <location>
        <begin position="78"/>
        <end position="97"/>
    </location>
</feature>
<dbReference type="STRING" id="883.DvMF_2136"/>
<feature type="transmembrane region" description="Helical" evidence="10">
    <location>
        <begin position="118"/>
        <end position="138"/>
    </location>
</feature>
<evidence type="ECO:0000256" key="4">
    <source>
        <dbReference type="ARBA" id="ARBA00022519"/>
    </source>
</evidence>
<dbReference type="EMBL" id="CP001197">
    <property type="protein sequence ID" value="ACL09079.1"/>
    <property type="molecule type" value="Genomic_DNA"/>
</dbReference>
<accession>B8DQG0</accession>
<evidence type="ECO:0000256" key="9">
    <source>
        <dbReference type="SAM" id="MobiDB-lite"/>
    </source>
</evidence>
<feature type="region of interest" description="Disordered" evidence="9">
    <location>
        <begin position="210"/>
        <end position="245"/>
    </location>
</feature>
<name>B8DQG0_NITV9</name>
<dbReference type="Pfam" id="PF04290">
    <property type="entry name" value="DctQ"/>
    <property type="match status" value="1"/>
</dbReference>
<feature type="region of interest" description="Disordered" evidence="9">
    <location>
        <begin position="1"/>
        <end position="23"/>
    </location>
</feature>
<dbReference type="HOGENOM" id="CLU_1132185_0_0_7"/>
<keyword evidence="6 10" id="KW-1133">Transmembrane helix</keyword>
<dbReference type="InterPro" id="IPR055348">
    <property type="entry name" value="DctQ"/>
</dbReference>
<reference evidence="12" key="1">
    <citation type="submission" date="2008-10" db="EMBL/GenBank/DDBJ databases">
        <title>Complete sequence of Desulfovibrio vulgaris str. 'Miyazaki F'.</title>
        <authorList>
            <person name="Lucas S."/>
            <person name="Copeland A."/>
            <person name="Lapidus A."/>
            <person name="Glavina del Rio T."/>
            <person name="Dalin E."/>
            <person name="Tice H."/>
            <person name="Bruce D."/>
            <person name="Goodwin L."/>
            <person name="Pitluck S."/>
            <person name="Sims D."/>
            <person name="Brettin T."/>
            <person name="Detter J.C."/>
            <person name="Han C."/>
            <person name="Larimer F."/>
            <person name="Land M."/>
            <person name="Hauser L."/>
            <person name="Kyrpides N."/>
            <person name="Mikhailova N."/>
            <person name="Hazen T.C."/>
            <person name="Richardson P."/>
        </authorList>
    </citation>
    <scope>NUCLEOTIDE SEQUENCE</scope>
    <source>
        <strain evidence="12">Miyazaki F</strain>
    </source>
</reference>
<comment type="subcellular location">
    <subcellularLocation>
        <location evidence="1">Cell inner membrane</location>
        <topology evidence="1">Multi-pass membrane protein</topology>
    </subcellularLocation>
</comment>
<evidence type="ECO:0000256" key="10">
    <source>
        <dbReference type="SAM" id="Phobius"/>
    </source>
</evidence>
<evidence type="ECO:0000256" key="1">
    <source>
        <dbReference type="ARBA" id="ARBA00004429"/>
    </source>
</evidence>
<evidence type="ECO:0000256" key="2">
    <source>
        <dbReference type="ARBA" id="ARBA00022448"/>
    </source>
</evidence>
<sequence>MTAGRTSASPPVPTAPDTGGGRAPGPAITRALLAVAARCDAVARVWLAGVTLAMAGLLTVQVVFRYAFNNSLFWSEELGRALLVQLTFIGSSVAWRGRAHIGMDALVARFSPQWAWRARLLVLCVCVAFFAAVAWHGARFALFLLPQQTAALGVSRAVVFVAVPVGGALLTLHGLADLLAHLWPGPTGADGAVGTGGAAMPCGMTGRNGDCAGDDPLRSAESPTASASFTMPDAPAQDAPAREGR</sequence>
<dbReference type="eggNOG" id="COG3090">
    <property type="taxonomic scope" value="Bacteria"/>
</dbReference>
<keyword evidence="3" id="KW-1003">Cell membrane</keyword>
<gene>
    <name evidence="12" type="ordered locus">DvMF_2136</name>
</gene>
<dbReference type="PANTHER" id="PTHR35011:SF2">
    <property type="entry name" value="2,3-DIKETO-L-GULONATE TRAP TRANSPORTER SMALL PERMEASE PROTEIN YIAM"/>
    <property type="match status" value="1"/>
</dbReference>
<feature type="domain" description="Tripartite ATP-independent periplasmic transporters DctQ component" evidence="11">
    <location>
        <begin position="54"/>
        <end position="180"/>
    </location>
</feature>
<keyword evidence="5 10" id="KW-0812">Transmembrane</keyword>
<comment type="similarity">
    <text evidence="8">Belongs to the TRAP transporter small permease family.</text>
</comment>
<dbReference type="GO" id="GO:0022857">
    <property type="term" value="F:transmembrane transporter activity"/>
    <property type="evidence" value="ECO:0007669"/>
    <property type="project" value="TreeGrafter"/>
</dbReference>
<dbReference type="GO" id="GO:0015740">
    <property type="term" value="P:C4-dicarboxylate transport"/>
    <property type="evidence" value="ECO:0007669"/>
    <property type="project" value="TreeGrafter"/>
</dbReference>
<keyword evidence="4" id="KW-0997">Cell inner membrane</keyword>
<evidence type="ECO:0000256" key="5">
    <source>
        <dbReference type="ARBA" id="ARBA00022692"/>
    </source>
</evidence>
<keyword evidence="2" id="KW-0813">Transport</keyword>
<evidence type="ECO:0000256" key="8">
    <source>
        <dbReference type="ARBA" id="ARBA00038436"/>
    </source>
</evidence>
<dbReference type="AlphaFoldDB" id="B8DQG0"/>
<dbReference type="KEGG" id="dvm:DvMF_2136"/>
<dbReference type="InterPro" id="IPR007387">
    <property type="entry name" value="TRAP_DctQ"/>
</dbReference>
<protein>
    <submittedName>
        <fullName evidence="12">Tripartite ATP-independent periplasmic transporter DctQ component</fullName>
    </submittedName>
</protein>